<evidence type="ECO:0000256" key="3">
    <source>
        <dbReference type="SAM" id="SignalP"/>
    </source>
</evidence>
<dbReference type="RefSeq" id="WP_253752401.1">
    <property type="nucleotide sequence ID" value="NZ_JAMZDZ010000001.1"/>
</dbReference>
<dbReference type="Proteomes" id="UP001595816">
    <property type="component" value="Unassembled WGS sequence"/>
</dbReference>
<dbReference type="InterPro" id="IPR025510">
    <property type="entry name" value="DUF4397"/>
</dbReference>
<protein>
    <submittedName>
        <fullName evidence="5">DUF4397 domain-containing protein</fullName>
    </submittedName>
</protein>
<gene>
    <name evidence="5" type="ORF">ACFOZ4_19790</name>
</gene>
<evidence type="ECO:0000256" key="1">
    <source>
        <dbReference type="SAM" id="MobiDB-lite"/>
    </source>
</evidence>
<feature type="compositionally biased region" description="Gly residues" evidence="1">
    <location>
        <begin position="230"/>
        <end position="242"/>
    </location>
</feature>
<evidence type="ECO:0000313" key="5">
    <source>
        <dbReference type="EMBL" id="MFC4132857.1"/>
    </source>
</evidence>
<keyword evidence="6" id="KW-1185">Reference proteome</keyword>
<feature type="region of interest" description="Disordered" evidence="1">
    <location>
        <begin position="223"/>
        <end position="243"/>
    </location>
</feature>
<keyword evidence="2" id="KW-0812">Transmembrane</keyword>
<evidence type="ECO:0000259" key="4">
    <source>
        <dbReference type="Pfam" id="PF14344"/>
    </source>
</evidence>
<name>A0ABV8LPA9_9ACTN</name>
<organism evidence="5 6">
    <name type="scientific">Hamadaea flava</name>
    <dbReference type="NCBI Taxonomy" id="1742688"/>
    <lineage>
        <taxon>Bacteria</taxon>
        <taxon>Bacillati</taxon>
        <taxon>Actinomycetota</taxon>
        <taxon>Actinomycetes</taxon>
        <taxon>Micromonosporales</taxon>
        <taxon>Micromonosporaceae</taxon>
        <taxon>Hamadaea</taxon>
    </lineage>
</organism>
<keyword evidence="3" id="KW-0732">Signal</keyword>
<comment type="caution">
    <text evidence="5">The sequence shown here is derived from an EMBL/GenBank/DDBJ whole genome shotgun (WGS) entry which is preliminary data.</text>
</comment>
<feature type="domain" description="DUF4397" evidence="4">
    <location>
        <begin position="31"/>
        <end position="152"/>
    </location>
</feature>
<feature type="chain" id="PRO_5045573623" evidence="3">
    <location>
        <begin position="27"/>
        <end position="287"/>
    </location>
</feature>
<feature type="transmembrane region" description="Helical" evidence="2">
    <location>
        <begin position="247"/>
        <end position="273"/>
    </location>
</feature>
<accession>A0ABV8LPA9</accession>
<dbReference type="EMBL" id="JBHSAY010000009">
    <property type="protein sequence ID" value="MFC4132857.1"/>
    <property type="molecule type" value="Genomic_DNA"/>
</dbReference>
<proteinExistence type="predicted"/>
<evidence type="ECO:0000256" key="2">
    <source>
        <dbReference type="SAM" id="Phobius"/>
    </source>
</evidence>
<keyword evidence="2" id="KW-0472">Membrane</keyword>
<reference evidence="6" key="1">
    <citation type="journal article" date="2019" name="Int. J. Syst. Evol. Microbiol.">
        <title>The Global Catalogue of Microorganisms (GCM) 10K type strain sequencing project: providing services to taxonomists for standard genome sequencing and annotation.</title>
        <authorList>
            <consortium name="The Broad Institute Genomics Platform"/>
            <consortium name="The Broad Institute Genome Sequencing Center for Infectious Disease"/>
            <person name="Wu L."/>
            <person name="Ma J."/>
        </authorList>
    </citation>
    <scope>NUCLEOTIDE SEQUENCE [LARGE SCALE GENOMIC DNA]</scope>
    <source>
        <strain evidence="6">CGMCC 4.7289</strain>
    </source>
</reference>
<sequence length="287" mass="29079">MLSRAVGLAVVALLIAGTAPTAPAYAAGHGYVRLAHLSPDTPAVDVYLSSQTGAIKEQIFPGVGYGVMSDYLALPAGGYTVAMRPSGAPKSQPPVLTTQVSVAAGQAYTVAGVGRYADLGLRVLADDLTLPSNGQAKVRVISASVQAPLLAVALPDGTPVAENVAFATATAYQQVKPGDWRLVIKPADGGAPSGLDCVLKPGNVYSMLILDGPNGLRAELRTDASRDGGVPTGGVETGGGGTAPKPLWPMAGAGVLVLVAAGAVWRLTALLAARPRASRASRRAQVW</sequence>
<keyword evidence="2" id="KW-1133">Transmembrane helix</keyword>
<dbReference type="Pfam" id="PF14344">
    <property type="entry name" value="DUF4397"/>
    <property type="match status" value="1"/>
</dbReference>
<evidence type="ECO:0000313" key="6">
    <source>
        <dbReference type="Proteomes" id="UP001595816"/>
    </source>
</evidence>
<feature type="signal peptide" evidence="3">
    <location>
        <begin position="1"/>
        <end position="26"/>
    </location>
</feature>